<reference evidence="1 2" key="1">
    <citation type="submission" date="2016-01" db="EMBL/GenBank/DDBJ databases">
        <title>High potential of lignocellulose degradation of a new Verrucomicrobia species.</title>
        <authorList>
            <person name="Wang Y."/>
            <person name="Shi Y."/>
            <person name="Qiu Z."/>
            <person name="Liu S."/>
            <person name="Yang H."/>
        </authorList>
    </citation>
    <scope>NUCLEOTIDE SEQUENCE [LARGE SCALE GENOMIC DNA]</scope>
    <source>
        <strain evidence="1 2">TSB47</strain>
    </source>
</reference>
<proteinExistence type="predicted"/>
<sequence>MITQSFPNAVCEEKWTICMVTFPNFEPALECVAQWGTHNRDNPFPTAFARDANHVITEID</sequence>
<organism evidence="1 2">
    <name type="scientific">Termitidicoccus mucosus</name>
    <dbReference type="NCBI Taxonomy" id="1184151"/>
    <lineage>
        <taxon>Bacteria</taxon>
        <taxon>Pseudomonadati</taxon>
        <taxon>Verrucomicrobiota</taxon>
        <taxon>Opitutia</taxon>
        <taxon>Opitutales</taxon>
        <taxon>Opitutaceae</taxon>
        <taxon>Termitidicoccus</taxon>
    </lineage>
</organism>
<name>A0A178INW5_9BACT</name>
<dbReference type="Proteomes" id="UP000078486">
    <property type="component" value="Unassembled WGS sequence"/>
</dbReference>
<evidence type="ECO:0000313" key="1">
    <source>
        <dbReference type="EMBL" id="OAM91574.1"/>
    </source>
</evidence>
<dbReference type="AlphaFoldDB" id="A0A178INW5"/>
<protein>
    <submittedName>
        <fullName evidence="1">Uncharacterized protein</fullName>
    </submittedName>
</protein>
<dbReference type="EMBL" id="LRRQ01000020">
    <property type="protein sequence ID" value="OAM91574.1"/>
    <property type="molecule type" value="Genomic_DNA"/>
</dbReference>
<keyword evidence="2" id="KW-1185">Reference proteome</keyword>
<gene>
    <name evidence="1" type="ORF">AW736_02455</name>
</gene>
<comment type="caution">
    <text evidence="1">The sequence shown here is derived from an EMBL/GenBank/DDBJ whole genome shotgun (WGS) entry which is preliminary data.</text>
</comment>
<accession>A0A178INW5</accession>
<evidence type="ECO:0000313" key="2">
    <source>
        <dbReference type="Proteomes" id="UP000078486"/>
    </source>
</evidence>